<evidence type="ECO:0000313" key="3">
    <source>
        <dbReference type="EMBL" id="KAH7545570.1"/>
    </source>
</evidence>
<evidence type="ECO:0000259" key="1">
    <source>
        <dbReference type="Pfam" id="PF00646"/>
    </source>
</evidence>
<comment type="caution">
    <text evidence="3">The sequence shown here is derived from an EMBL/GenBank/DDBJ whole genome shotgun (WGS) entry which is preliminary data.</text>
</comment>
<dbReference type="InterPro" id="IPR001810">
    <property type="entry name" value="F-box_dom"/>
</dbReference>
<evidence type="ECO:0000259" key="2">
    <source>
        <dbReference type="Pfam" id="PF03478"/>
    </source>
</evidence>
<dbReference type="Pfam" id="PF00646">
    <property type="entry name" value="F-box"/>
    <property type="match status" value="1"/>
</dbReference>
<evidence type="ECO:0008006" key="5">
    <source>
        <dbReference type="Google" id="ProtNLM"/>
    </source>
</evidence>
<proteinExistence type="predicted"/>
<dbReference type="PANTHER" id="PTHR47123:SF3">
    <property type="entry name" value="DUF295 DOMAIN-CONTAINING PROTEIN"/>
    <property type="match status" value="1"/>
</dbReference>
<dbReference type="InterPro" id="IPR051304">
    <property type="entry name" value="SCF_F-box_domain"/>
</dbReference>
<reference evidence="3" key="1">
    <citation type="journal article" date="2021" name="Front. Plant Sci.">
        <title>Chromosome-Scale Genome Assembly for Chinese Sour Jujube and Insights Into Its Genome Evolution and Domestication Signature.</title>
        <authorList>
            <person name="Shen L.-Y."/>
            <person name="Luo H."/>
            <person name="Wang X.-L."/>
            <person name="Wang X.-M."/>
            <person name="Qiu X.-J."/>
            <person name="Liu H."/>
            <person name="Zhou S.-S."/>
            <person name="Jia K.-H."/>
            <person name="Nie S."/>
            <person name="Bao Y.-T."/>
            <person name="Zhang R.-G."/>
            <person name="Yun Q.-Z."/>
            <person name="Chai Y.-H."/>
            <person name="Lu J.-Y."/>
            <person name="Li Y."/>
            <person name="Zhao S.-W."/>
            <person name="Mao J.-F."/>
            <person name="Jia S.-G."/>
            <person name="Mao Y.-M."/>
        </authorList>
    </citation>
    <scope>NUCLEOTIDE SEQUENCE</scope>
    <source>
        <strain evidence="3">AT0</strain>
        <tissue evidence="3">Leaf</tissue>
    </source>
</reference>
<evidence type="ECO:0000313" key="4">
    <source>
        <dbReference type="Proteomes" id="UP000813462"/>
    </source>
</evidence>
<dbReference type="OrthoDB" id="638130at2759"/>
<feature type="domain" description="F-box" evidence="1">
    <location>
        <begin position="19"/>
        <end position="56"/>
    </location>
</feature>
<organism evidence="3 4">
    <name type="scientific">Ziziphus jujuba var. spinosa</name>
    <dbReference type="NCBI Taxonomy" id="714518"/>
    <lineage>
        <taxon>Eukaryota</taxon>
        <taxon>Viridiplantae</taxon>
        <taxon>Streptophyta</taxon>
        <taxon>Embryophyta</taxon>
        <taxon>Tracheophyta</taxon>
        <taxon>Spermatophyta</taxon>
        <taxon>Magnoliopsida</taxon>
        <taxon>eudicotyledons</taxon>
        <taxon>Gunneridae</taxon>
        <taxon>Pentapetalae</taxon>
        <taxon>rosids</taxon>
        <taxon>fabids</taxon>
        <taxon>Rosales</taxon>
        <taxon>Rhamnaceae</taxon>
        <taxon>Paliureae</taxon>
        <taxon>Ziziphus</taxon>
    </lineage>
</organism>
<gene>
    <name evidence="3" type="ORF">FEM48_Zijuj01G0107500</name>
</gene>
<accession>A0A978W0T6</accession>
<sequence>MNSSLRNRRISQSSPITEWSTLGTDILREITKRLDDATRPEILRLRAVCKGWRSSIPFPPIPNNVFKRASLPLEIPFLALKGFKGKQGHLLLKQDTIYSLEPLVKIHSGREVTSNWFVKIEETDDSGKVILKDPLSRMTIKDLGNTTGLLKVINLLDYRVRDVGKEYHFEFVLGKNRPVEFTKLKKVVVGKDKSGEYVVVVLHINGKLAVWKMGEDRWVEIDNGSHYKDIIYHKGRFYAVDRRTWVIAVDCSSLEITQVALDACKFGDVYLREYVIYLVKSGDDLYLVNKYGSQFKNTFKLKEKSGMWVSNFSSWNWLVDRIMFVGSWHCSYSFSAREFPGCKENCIYYRDDCFISGDRDMDGYPGSAAGVYDFSEYTARPLKSLSGYSQLFWPPPHWLKQTPS</sequence>
<dbReference type="Pfam" id="PF03478">
    <property type="entry name" value="Beta-prop_KIB1-4"/>
    <property type="match status" value="1"/>
</dbReference>
<feature type="domain" description="KIB1-4 beta-propeller" evidence="2">
    <location>
        <begin position="112"/>
        <end position="373"/>
    </location>
</feature>
<dbReference type="PANTHER" id="PTHR47123">
    <property type="entry name" value="F-BOX PROTEIN SKIP23"/>
    <property type="match status" value="1"/>
</dbReference>
<dbReference type="InterPro" id="IPR005174">
    <property type="entry name" value="KIB1-4_b-propeller"/>
</dbReference>
<name>A0A978W0T6_ZIZJJ</name>
<dbReference type="Proteomes" id="UP000813462">
    <property type="component" value="Unassembled WGS sequence"/>
</dbReference>
<dbReference type="EMBL" id="JAEACU010000001">
    <property type="protein sequence ID" value="KAH7545570.1"/>
    <property type="molecule type" value="Genomic_DNA"/>
</dbReference>
<protein>
    <recommendedName>
        <fullName evidence="5">F-box protein SKIP23-like</fullName>
    </recommendedName>
</protein>
<dbReference type="AlphaFoldDB" id="A0A978W0T6"/>